<dbReference type="Proteomes" id="UP000821837">
    <property type="component" value="Chromosome 1"/>
</dbReference>
<keyword evidence="3" id="KW-1185">Reference proteome</keyword>
<proteinExistence type="predicted"/>
<gene>
    <name evidence="2" type="ORF">HPB52_017564</name>
</gene>
<sequence>MAETTGPLHPTFDAAGSNASTTTNPSTATADLIAGDSPNLADLAATKNAVWSTSKRRNVDQWRILTELPASQNRFVAHR</sequence>
<organism evidence="2 3">
    <name type="scientific">Rhipicephalus sanguineus</name>
    <name type="common">Brown dog tick</name>
    <name type="synonym">Ixodes sanguineus</name>
    <dbReference type="NCBI Taxonomy" id="34632"/>
    <lineage>
        <taxon>Eukaryota</taxon>
        <taxon>Metazoa</taxon>
        <taxon>Ecdysozoa</taxon>
        <taxon>Arthropoda</taxon>
        <taxon>Chelicerata</taxon>
        <taxon>Arachnida</taxon>
        <taxon>Acari</taxon>
        <taxon>Parasitiformes</taxon>
        <taxon>Ixodida</taxon>
        <taxon>Ixodoidea</taxon>
        <taxon>Ixodidae</taxon>
        <taxon>Rhipicephalinae</taxon>
        <taxon>Rhipicephalus</taxon>
        <taxon>Rhipicephalus</taxon>
    </lineage>
</organism>
<protein>
    <submittedName>
        <fullName evidence="2">Uncharacterized protein</fullName>
    </submittedName>
</protein>
<reference evidence="2" key="2">
    <citation type="submission" date="2021-09" db="EMBL/GenBank/DDBJ databases">
        <authorList>
            <person name="Jia N."/>
            <person name="Wang J."/>
            <person name="Shi W."/>
            <person name="Du L."/>
            <person name="Sun Y."/>
            <person name="Zhan W."/>
            <person name="Jiang J."/>
            <person name="Wang Q."/>
            <person name="Zhang B."/>
            <person name="Ji P."/>
            <person name="Sakyi L.B."/>
            <person name="Cui X."/>
            <person name="Yuan T."/>
            <person name="Jiang B."/>
            <person name="Yang W."/>
            <person name="Lam T.T.-Y."/>
            <person name="Chang Q."/>
            <person name="Ding S."/>
            <person name="Wang X."/>
            <person name="Zhu J."/>
            <person name="Ruan X."/>
            <person name="Zhao L."/>
            <person name="Wei J."/>
            <person name="Que T."/>
            <person name="Du C."/>
            <person name="Cheng J."/>
            <person name="Dai P."/>
            <person name="Han X."/>
            <person name="Huang E."/>
            <person name="Gao Y."/>
            <person name="Liu J."/>
            <person name="Shao H."/>
            <person name="Ye R."/>
            <person name="Li L."/>
            <person name="Wei W."/>
            <person name="Wang X."/>
            <person name="Wang C."/>
            <person name="Huo Q."/>
            <person name="Li W."/>
            <person name="Guo W."/>
            <person name="Chen H."/>
            <person name="Chen S."/>
            <person name="Zhou L."/>
            <person name="Zhou L."/>
            <person name="Ni X."/>
            <person name="Tian J."/>
            <person name="Zhou Y."/>
            <person name="Sheng Y."/>
            <person name="Liu T."/>
            <person name="Pan Y."/>
            <person name="Xia L."/>
            <person name="Li J."/>
            <person name="Zhao F."/>
            <person name="Cao W."/>
        </authorList>
    </citation>
    <scope>NUCLEOTIDE SEQUENCE</scope>
    <source>
        <strain evidence="2">Rsan-2018</strain>
        <tissue evidence="2">Larvae</tissue>
    </source>
</reference>
<feature type="region of interest" description="Disordered" evidence="1">
    <location>
        <begin position="1"/>
        <end position="33"/>
    </location>
</feature>
<evidence type="ECO:0000256" key="1">
    <source>
        <dbReference type="SAM" id="MobiDB-lite"/>
    </source>
</evidence>
<reference evidence="2" key="1">
    <citation type="journal article" date="2020" name="Cell">
        <title>Large-Scale Comparative Analyses of Tick Genomes Elucidate Their Genetic Diversity and Vector Capacities.</title>
        <authorList>
            <consortium name="Tick Genome and Microbiome Consortium (TIGMIC)"/>
            <person name="Jia N."/>
            <person name="Wang J."/>
            <person name="Shi W."/>
            <person name="Du L."/>
            <person name="Sun Y."/>
            <person name="Zhan W."/>
            <person name="Jiang J.F."/>
            <person name="Wang Q."/>
            <person name="Zhang B."/>
            <person name="Ji P."/>
            <person name="Bell-Sakyi L."/>
            <person name="Cui X.M."/>
            <person name="Yuan T.T."/>
            <person name="Jiang B.G."/>
            <person name="Yang W.F."/>
            <person name="Lam T.T."/>
            <person name="Chang Q.C."/>
            <person name="Ding S.J."/>
            <person name="Wang X.J."/>
            <person name="Zhu J.G."/>
            <person name="Ruan X.D."/>
            <person name="Zhao L."/>
            <person name="Wei J.T."/>
            <person name="Ye R.Z."/>
            <person name="Que T.C."/>
            <person name="Du C.H."/>
            <person name="Zhou Y.H."/>
            <person name="Cheng J.X."/>
            <person name="Dai P.F."/>
            <person name="Guo W.B."/>
            <person name="Han X.H."/>
            <person name="Huang E.J."/>
            <person name="Li L.F."/>
            <person name="Wei W."/>
            <person name="Gao Y.C."/>
            <person name="Liu J.Z."/>
            <person name="Shao H.Z."/>
            <person name="Wang X."/>
            <person name="Wang C.C."/>
            <person name="Yang T.C."/>
            <person name="Huo Q.B."/>
            <person name="Li W."/>
            <person name="Chen H.Y."/>
            <person name="Chen S.E."/>
            <person name="Zhou L.G."/>
            <person name="Ni X.B."/>
            <person name="Tian J.H."/>
            <person name="Sheng Y."/>
            <person name="Liu T."/>
            <person name="Pan Y.S."/>
            <person name="Xia L.Y."/>
            <person name="Li J."/>
            <person name="Zhao F."/>
            <person name="Cao W.C."/>
        </authorList>
    </citation>
    <scope>NUCLEOTIDE SEQUENCE</scope>
    <source>
        <strain evidence="2">Rsan-2018</strain>
    </source>
</reference>
<evidence type="ECO:0000313" key="3">
    <source>
        <dbReference type="Proteomes" id="UP000821837"/>
    </source>
</evidence>
<dbReference type="EMBL" id="JABSTV010001245">
    <property type="protein sequence ID" value="KAH7984153.1"/>
    <property type="molecule type" value="Genomic_DNA"/>
</dbReference>
<dbReference type="AlphaFoldDB" id="A0A9D4TB55"/>
<name>A0A9D4TB55_RHISA</name>
<evidence type="ECO:0000313" key="2">
    <source>
        <dbReference type="EMBL" id="KAH7984153.1"/>
    </source>
</evidence>
<feature type="compositionally biased region" description="Low complexity" evidence="1">
    <location>
        <begin position="14"/>
        <end position="30"/>
    </location>
</feature>
<comment type="caution">
    <text evidence="2">The sequence shown here is derived from an EMBL/GenBank/DDBJ whole genome shotgun (WGS) entry which is preliminary data.</text>
</comment>
<accession>A0A9D4TB55</accession>